<proteinExistence type="predicted"/>
<dbReference type="EMBL" id="ACGK02000001">
    <property type="protein sequence ID" value="EGF23678.1"/>
    <property type="molecule type" value="Genomic_DNA"/>
</dbReference>
<keyword evidence="2" id="KW-1185">Reference proteome</keyword>
<name>F1T4N4_9ACTN</name>
<reference evidence="1 2" key="1">
    <citation type="submission" date="2011-02" db="EMBL/GenBank/DDBJ databases">
        <authorList>
            <person name="Muzny D."/>
            <person name="Qin X."/>
            <person name="Buhay C."/>
            <person name="Dugan-Rocha S."/>
            <person name="Ding Y."/>
            <person name="Chen G."/>
            <person name="Hawes A."/>
            <person name="Holder M."/>
            <person name="Jhangiani S."/>
            <person name="Johnson A."/>
            <person name="Khan Z."/>
            <person name="Li Z."/>
            <person name="Liu W."/>
            <person name="Liu X."/>
            <person name="Perez L."/>
            <person name="Shen H."/>
            <person name="Wang Q."/>
            <person name="Watt J."/>
            <person name="Xi L."/>
            <person name="Xin Y."/>
            <person name="Zhou J."/>
            <person name="Deng J."/>
            <person name="Jiang H."/>
            <person name="Liu Y."/>
            <person name="Qu J."/>
            <person name="Song X.-Z."/>
            <person name="Zhang L."/>
            <person name="Villasana D."/>
            <person name="Johnson A."/>
            <person name="Liu J."/>
            <person name="Liyanage D."/>
            <person name="Lorensuhewa L."/>
            <person name="Robinson T."/>
            <person name="Song A."/>
            <person name="Song B.-B."/>
            <person name="Dinh H."/>
            <person name="Thornton R."/>
            <person name="Coyle M."/>
            <person name="Francisco L."/>
            <person name="Jackson L."/>
            <person name="Javaid M."/>
            <person name="Korchina V."/>
            <person name="Kovar C."/>
            <person name="Mata R."/>
            <person name="Mathew T."/>
            <person name="Ngo R."/>
            <person name="Nguyen L."/>
            <person name="Nguyen N."/>
            <person name="Okwuonu G."/>
            <person name="Ongeri F."/>
            <person name="Pham C."/>
            <person name="Simmons D."/>
            <person name="Wilczek-Boney K."/>
            <person name="Hale W."/>
            <person name="Jakkamsetti A."/>
            <person name="Pham P."/>
            <person name="Ruth R."/>
            <person name="San Lucas F."/>
            <person name="Warren J."/>
            <person name="Zhang J."/>
            <person name="Zhao Z."/>
            <person name="Zhou C."/>
            <person name="Zhu D."/>
            <person name="Lee S."/>
            <person name="Bess C."/>
            <person name="Blankenburg K."/>
            <person name="Forbes L."/>
            <person name="Fu Q."/>
            <person name="Gubbala S."/>
            <person name="Hirani K."/>
            <person name="Jayaseelan J.C."/>
            <person name="Lara F."/>
            <person name="Munidasa M."/>
            <person name="Palculict T."/>
            <person name="Patil S."/>
            <person name="Pu L.-L."/>
            <person name="Saada N."/>
            <person name="Tang L."/>
            <person name="Weissenberger G."/>
            <person name="Zhu Y."/>
            <person name="Hemphill L."/>
            <person name="Shang Y."/>
            <person name="Youmans B."/>
            <person name="Ayvaz T."/>
            <person name="Ross M."/>
            <person name="Santibanez J."/>
            <person name="Aqrawi P."/>
            <person name="Gross S."/>
            <person name="Joshi V."/>
            <person name="Fowler G."/>
            <person name="Nazareth L."/>
            <person name="Reid J."/>
            <person name="Worley K."/>
            <person name="Petrosino J."/>
            <person name="Highlander S."/>
            <person name="Gibbs R."/>
        </authorList>
    </citation>
    <scope>NUCLEOTIDE SEQUENCE [LARGE SCALE GENOMIC DNA]</scope>
    <source>
        <strain evidence="1 2">DSM 15829</strain>
    </source>
</reference>
<gene>
    <name evidence="1" type="ORF">HMPREF0091_10625</name>
</gene>
<comment type="caution">
    <text evidence="1">The sequence shown here is derived from an EMBL/GenBank/DDBJ whole genome shotgun (WGS) entry which is preliminary data.</text>
</comment>
<organism evidence="1 2">
    <name type="scientific">Fannyhessea vaginae DSM 15829</name>
    <dbReference type="NCBI Taxonomy" id="525256"/>
    <lineage>
        <taxon>Bacteria</taxon>
        <taxon>Bacillati</taxon>
        <taxon>Actinomycetota</taxon>
        <taxon>Coriobacteriia</taxon>
        <taxon>Coriobacteriales</taxon>
        <taxon>Atopobiaceae</taxon>
        <taxon>Fannyhessea</taxon>
    </lineage>
</organism>
<evidence type="ECO:0000313" key="2">
    <source>
        <dbReference type="Proteomes" id="UP000005947"/>
    </source>
</evidence>
<protein>
    <submittedName>
        <fullName evidence="1">Uncharacterized protein</fullName>
    </submittedName>
</protein>
<dbReference type="Proteomes" id="UP000005947">
    <property type="component" value="Unassembled WGS sequence"/>
</dbReference>
<sequence length="47" mass="5368">MNISYKYVQTVVKLHNLKIEMQTKLEEAIKTPANPRNSIGATIVLIR</sequence>
<evidence type="ECO:0000313" key="1">
    <source>
        <dbReference type="EMBL" id="EGF23678.1"/>
    </source>
</evidence>
<accession>F1T4N4</accession>
<dbReference type="AlphaFoldDB" id="F1T4N4"/>